<dbReference type="NCBIfam" id="TIGR01378">
    <property type="entry name" value="thi_PPkinase"/>
    <property type="match status" value="1"/>
</dbReference>
<dbReference type="SUPFAM" id="SSF63862">
    <property type="entry name" value="Thiamin pyrophosphokinase, substrate-binding domain"/>
    <property type="match status" value="1"/>
</dbReference>
<keyword evidence="3 7" id="KW-0418">Kinase</keyword>
<dbReference type="STRING" id="1120976.SAMN03080606_02747"/>
<dbReference type="GO" id="GO:0030975">
    <property type="term" value="F:thiamine binding"/>
    <property type="evidence" value="ECO:0007669"/>
    <property type="project" value="InterPro"/>
</dbReference>
<dbReference type="InterPro" id="IPR036371">
    <property type="entry name" value="TPK_B1-bd_sf"/>
</dbReference>
<name>A0A1G5JBD4_9FIRM</name>
<dbReference type="InterPro" id="IPR007371">
    <property type="entry name" value="TPK_catalytic"/>
</dbReference>
<evidence type="ECO:0000256" key="5">
    <source>
        <dbReference type="NCBIfam" id="TIGR01378"/>
    </source>
</evidence>
<protein>
    <recommendedName>
        <fullName evidence="5">Thiamine diphosphokinase</fullName>
        <ecNumber evidence="5">2.7.6.2</ecNumber>
    </recommendedName>
</protein>
<keyword evidence="8" id="KW-1185">Reference proteome</keyword>
<dbReference type="Pfam" id="PF04265">
    <property type="entry name" value="TPK_B1_binding"/>
    <property type="match status" value="1"/>
</dbReference>
<dbReference type="InterPro" id="IPR006282">
    <property type="entry name" value="Thi_PPkinase"/>
</dbReference>
<dbReference type="PANTHER" id="PTHR41299">
    <property type="entry name" value="THIAMINE PYROPHOSPHOKINASE"/>
    <property type="match status" value="1"/>
</dbReference>
<keyword evidence="2" id="KW-0547">Nucleotide-binding</keyword>
<dbReference type="Pfam" id="PF04263">
    <property type="entry name" value="TPK_catalytic"/>
    <property type="match status" value="1"/>
</dbReference>
<dbReference type="EMBL" id="FMUS01000018">
    <property type="protein sequence ID" value="SCY85260.1"/>
    <property type="molecule type" value="Genomic_DNA"/>
</dbReference>
<reference evidence="7 8" key="1">
    <citation type="submission" date="2016-10" db="EMBL/GenBank/DDBJ databases">
        <authorList>
            <person name="de Groot N.N."/>
        </authorList>
    </citation>
    <scope>NUCLEOTIDE SEQUENCE [LARGE SCALE GENOMIC DNA]</scope>
    <source>
        <strain evidence="7 8">DSM 18978</strain>
    </source>
</reference>
<organism evidence="7 8">
    <name type="scientific">Alkaliphilus peptidifermentans DSM 18978</name>
    <dbReference type="NCBI Taxonomy" id="1120976"/>
    <lineage>
        <taxon>Bacteria</taxon>
        <taxon>Bacillati</taxon>
        <taxon>Bacillota</taxon>
        <taxon>Clostridia</taxon>
        <taxon>Peptostreptococcales</taxon>
        <taxon>Natronincolaceae</taxon>
        <taxon>Alkaliphilus</taxon>
    </lineage>
</organism>
<dbReference type="EC" id="2.7.6.2" evidence="5"/>
<dbReference type="GO" id="GO:0004788">
    <property type="term" value="F:thiamine diphosphokinase activity"/>
    <property type="evidence" value="ECO:0007669"/>
    <property type="project" value="UniProtKB-UniRule"/>
</dbReference>
<dbReference type="InterPro" id="IPR036759">
    <property type="entry name" value="TPK_catalytic_sf"/>
</dbReference>
<evidence type="ECO:0000313" key="7">
    <source>
        <dbReference type="EMBL" id="SCY85260.1"/>
    </source>
</evidence>
<accession>A0A1G5JBD4</accession>
<dbReference type="CDD" id="cd07995">
    <property type="entry name" value="TPK"/>
    <property type="match status" value="1"/>
</dbReference>
<evidence type="ECO:0000259" key="6">
    <source>
        <dbReference type="SMART" id="SM00983"/>
    </source>
</evidence>
<dbReference type="PANTHER" id="PTHR41299:SF1">
    <property type="entry name" value="THIAMINE PYROPHOSPHOKINASE"/>
    <property type="match status" value="1"/>
</dbReference>
<feature type="domain" description="Thiamin pyrophosphokinase thiamin-binding" evidence="6">
    <location>
        <begin position="146"/>
        <end position="205"/>
    </location>
</feature>
<evidence type="ECO:0000256" key="3">
    <source>
        <dbReference type="ARBA" id="ARBA00022777"/>
    </source>
</evidence>
<dbReference type="InterPro" id="IPR007373">
    <property type="entry name" value="Thiamin_PyroPKinase_B1-bd"/>
</dbReference>
<dbReference type="SUPFAM" id="SSF63999">
    <property type="entry name" value="Thiamin pyrophosphokinase, catalytic domain"/>
    <property type="match status" value="1"/>
</dbReference>
<keyword evidence="4" id="KW-0067">ATP-binding</keyword>
<gene>
    <name evidence="7" type="ORF">SAMN03080606_02747</name>
</gene>
<dbReference type="GO" id="GO:0006772">
    <property type="term" value="P:thiamine metabolic process"/>
    <property type="evidence" value="ECO:0007669"/>
    <property type="project" value="UniProtKB-UniRule"/>
</dbReference>
<evidence type="ECO:0000256" key="4">
    <source>
        <dbReference type="ARBA" id="ARBA00022840"/>
    </source>
</evidence>
<proteinExistence type="predicted"/>
<dbReference type="OrthoDB" id="9804377at2"/>
<dbReference type="Proteomes" id="UP000198636">
    <property type="component" value="Unassembled WGS sequence"/>
</dbReference>
<dbReference type="GO" id="GO:0009229">
    <property type="term" value="P:thiamine diphosphate biosynthetic process"/>
    <property type="evidence" value="ECO:0007669"/>
    <property type="project" value="InterPro"/>
</dbReference>
<keyword evidence="1" id="KW-0808">Transferase</keyword>
<dbReference type="GO" id="GO:0016301">
    <property type="term" value="F:kinase activity"/>
    <property type="evidence" value="ECO:0007669"/>
    <property type="project" value="UniProtKB-KW"/>
</dbReference>
<dbReference type="AlphaFoldDB" id="A0A1G5JBD4"/>
<dbReference type="GO" id="GO:0005524">
    <property type="term" value="F:ATP binding"/>
    <property type="evidence" value="ECO:0007669"/>
    <property type="project" value="UniProtKB-KW"/>
</dbReference>
<dbReference type="Gene3D" id="3.40.50.10240">
    <property type="entry name" value="Thiamin pyrophosphokinase, catalytic domain"/>
    <property type="match status" value="1"/>
</dbReference>
<dbReference type="InterPro" id="IPR053149">
    <property type="entry name" value="TPK"/>
</dbReference>
<evidence type="ECO:0000256" key="1">
    <source>
        <dbReference type="ARBA" id="ARBA00022679"/>
    </source>
</evidence>
<evidence type="ECO:0000313" key="8">
    <source>
        <dbReference type="Proteomes" id="UP000198636"/>
    </source>
</evidence>
<evidence type="ECO:0000256" key="2">
    <source>
        <dbReference type="ARBA" id="ARBA00022741"/>
    </source>
</evidence>
<sequence length="215" mass="23996">MKVLIIANGDINDYIFLEEQIQEHSFIICADGAARHLVALKLKPNLLMGDFDSISKKDMEWMVNAGVNIEQFPARKDQTDTDIALDYGISLKPELITIIGCMGSRWDHSLGNVMLLNKLLEAGIKGVLRDESNMITITNNKLVVEGMLNDNVSIIPLTTWARGVTLEGMEYPLFNHDIKMGTSIGISNRLLNNRGQIIVREGILLVIQSREESES</sequence>
<dbReference type="SMART" id="SM00983">
    <property type="entry name" value="TPK_B1_binding"/>
    <property type="match status" value="1"/>
</dbReference>
<dbReference type="RefSeq" id="WP_091544479.1">
    <property type="nucleotide sequence ID" value="NZ_FMUS01000018.1"/>
</dbReference>